<dbReference type="RefSeq" id="WP_133909437.1">
    <property type="nucleotide sequence ID" value="NZ_SOCP01000036.1"/>
</dbReference>
<accession>A0A4R7UPJ3</accession>
<dbReference type="AlphaFoldDB" id="A0A4R7UPJ3"/>
<keyword evidence="1" id="KW-0472">Membrane</keyword>
<keyword evidence="1" id="KW-0812">Transmembrane</keyword>
<evidence type="ECO:0000313" key="3">
    <source>
        <dbReference type="Proteomes" id="UP000294927"/>
    </source>
</evidence>
<dbReference type="OrthoDB" id="9967446at2"/>
<keyword evidence="3" id="KW-1185">Reference proteome</keyword>
<sequence>MAGARHDEDISTRIAALGSLYQAERSENLTLLNINMAFLGAVLAYVAASVAFLDKMESLPRLCCSRTSCSRTPVCAGTPGAASVRGRANTL</sequence>
<dbReference type="EMBL" id="SOCP01000036">
    <property type="protein sequence ID" value="TDV35314.1"/>
    <property type="molecule type" value="Genomic_DNA"/>
</dbReference>
<dbReference type="Proteomes" id="UP000294927">
    <property type="component" value="Unassembled WGS sequence"/>
</dbReference>
<evidence type="ECO:0000256" key="1">
    <source>
        <dbReference type="SAM" id="Phobius"/>
    </source>
</evidence>
<comment type="caution">
    <text evidence="2">The sequence shown here is derived from an EMBL/GenBank/DDBJ whole genome shotgun (WGS) entry which is preliminary data.</text>
</comment>
<protein>
    <submittedName>
        <fullName evidence="2">Uncharacterized protein</fullName>
    </submittedName>
</protein>
<proteinExistence type="predicted"/>
<reference evidence="2 3" key="1">
    <citation type="submission" date="2019-03" db="EMBL/GenBank/DDBJ databases">
        <title>Genomic Encyclopedia of Archaeal and Bacterial Type Strains, Phase II (KMG-II): from individual species to whole genera.</title>
        <authorList>
            <person name="Goeker M."/>
        </authorList>
    </citation>
    <scope>NUCLEOTIDE SEQUENCE [LARGE SCALE GENOMIC DNA]</scope>
    <source>
        <strain evidence="2 3">DSM 45499</strain>
    </source>
</reference>
<keyword evidence="1" id="KW-1133">Transmembrane helix</keyword>
<organism evidence="2 3">
    <name type="scientific">Actinophytocola oryzae</name>
    <dbReference type="NCBI Taxonomy" id="502181"/>
    <lineage>
        <taxon>Bacteria</taxon>
        <taxon>Bacillati</taxon>
        <taxon>Actinomycetota</taxon>
        <taxon>Actinomycetes</taxon>
        <taxon>Pseudonocardiales</taxon>
        <taxon>Pseudonocardiaceae</taxon>
    </lineage>
</organism>
<name>A0A4R7UPJ3_9PSEU</name>
<gene>
    <name evidence="2" type="ORF">CLV71_13629</name>
</gene>
<evidence type="ECO:0000313" key="2">
    <source>
        <dbReference type="EMBL" id="TDV35314.1"/>
    </source>
</evidence>
<feature type="transmembrane region" description="Helical" evidence="1">
    <location>
        <begin position="34"/>
        <end position="53"/>
    </location>
</feature>